<sequence>MGSVTTKKLEAAFASQKWASVQQEARKIQRKDPANLLVHRVLGFALNQLGKTEDAFRAFKAGMAIWPKDAELVINYANTLIEHARYIPAYELMEKVCALRPDKAISWIKLSQVCYETQQHGRGFEAAEKAFELATEKFDKVSALTQRAIHRRELGQIKQAIQDSVDAIAIYPEFEANHTNRLLFMLADPDTDPRSITQAAREYAQVFETPIKPYWPKFEDHPKGPWQRLKIGFLSPDFRNHAVMYFCEGLLAQLDRRQFEVFAFYLYPKEDYVTERVKRHVDHFITMSGLSLREQIAAIHDRKIDILIDMAGHTGHNGLNIMMHKPAPVQASWLGFIATTGLSAIDYYISDEFMNPFGTDSIFTETLYRLPTGTGVYRPMCRNPLWRYQPKYKTQPTPAINNGFVTFGTCNNLGKITDKVLLTWLEILTSVPRSKLLIEGKGFGKDNFKEKYIDRCLKLGFAQEQLILIPLDTANQYLTYHKIDIALDPFPLNGGTTTCDTVWMGVPMVAMAGNAPQGRMGESGLYQINRPEWVAPSPEKYIDIAVNLASDLHELNELRLKMRPAVEQSVLMDEKHFVFHFGQALRSIWLHWVAKGLHPIDENSQSVCIQSWLQDMPEQWGSPPEPSLGIETGKRISLSQAYQRLEQMVSKASASMDSQKHGKVMNNHWRAVTEFCEVILCAIPHDPVALTCLAEVENAHGHLDFAVTYLQYAQANMS</sequence>
<evidence type="ECO:0000256" key="1">
    <source>
        <dbReference type="ARBA" id="ARBA00004922"/>
    </source>
</evidence>
<evidence type="ECO:0000256" key="2">
    <source>
        <dbReference type="ARBA" id="ARBA00022676"/>
    </source>
</evidence>
<dbReference type="SUPFAM" id="SSF48452">
    <property type="entry name" value="TPR-like"/>
    <property type="match status" value="1"/>
</dbReference>
<keyword evidence="4" id="KW-0677">Repeat</keyword>
<organism evidence="7 8">
    <name type="scientific">Rhodoferax ferrireducens</name>
    <dbReference type="NCBI Taxonomy" id="192843"/>
    <lineage>
        <taxon>Bacteria</taxon>
        <taxon>Pseudomonadati</taxon>
        <taxon>Pseudomonadota</taxon>
        <taxon>Betaproteobacteria</taxon>
        <taxon>Burkholderiales</taxon>
        <taxon>Comamonadaceae</taxon>
        <taxon>Rhodoferax</taxon>
    </lineage>
</organism>
<dbReference type="Proteomes" id="UP000192505">
    <property type="component" value="Unassembled WGS sequence"/>
</dbReference>
<reference evidence="7 8" key="1">
    <citation type="submission" date="2017-01" db="EMBL/GenBank/DDBJ databases">
        <title>Novel large sulfur bacteria in the metagenomes of groundwater-fed chemosynthetic microbial mats in the Lake Huron basin.</title>
        <authorList>
            <person name="Sharrar A.M."/>
            <person name="Flood B.E."/>
            <person name="Bailey J.V."/>
            <person name="Jones D.S."/>
            <person name="Biddanda B."/>
            <person name="Ruberg S.A."/>
            <person name="Marcus D.N."/>
            <person name="Dick G.J."/>
        </authorList>
    </citation>
    <scope>NUCLEOTIDE SEQUENCE [LARGE SCALE GENOMIC DNA]</scope>
    <source>
        <strain evidence="7">A7</strain>
    </source>
</reference>
<evidence type="ECO:0000256" key="3">
    <source>
        <dbReference type="ARBA" id="ARBA00022679"/>
    </source>
</evidence>
<evidence type="ECO:0000313" key="8">
    <source>
        <dbReference type="Proteomes" id="UP000192505"/>
    </source>
</evidence>
<evidence type="ECO:0000256" key="5">
    <source>
        <dbReference type="ARBA" id="ARBA00022803"/>
    </source>
</evidence>
<proteinExistence type="predicted"/>
<dbReference type="Gene3D" id="1.25.40.10">
    <property type="entry name" value="Tetratricopeptide repeat domain"/>
    <property type="match status" value="1"/>
</dbReference>
<feature type="domain" description="O-GlcNAc transferase C-terminal" evidence="6">
    <location>
        <begin position="219"/>
        <end position="371"/>
    </location>
</feature>
<evidence type="ECO:0000256" key="4">
    <source>
        <dbReference type="ARBA" id="ARBA00022737"/>
    </source>
</evidence>
<keyword evidence="5" id="KW-0802">TPR repeat</keyword>
<keyword evidence="3 7" id="KW-0808">Transferase</keyword>
<evidence type="ECO:0000313" key="7">
    <source>
        <dbReference type="EMBL" id="OQW86960.1"/>
    </source>
</evidence>
<dbReference type="AlphaFoldDB" id="A0A1W9KSK4"/>
<dbReference type="PANTHER" id="PTHR44835:SF1">
    <property type="entry name" value="PROTEIN O-GLCNAC TRANSFERASE"/>
    <property type="match status" value="1"/>
</dbReference>
<gene>
    <name evidence="7" type="ORF">BWK72_15560</name>
</gene>
<dbReference type="GO" id="GO:0016757">
    <property type="term" value="F:glycosyltransferase activity"/>
    <property type="evidence" value="ECO:0007669"/>
    <property type="project" value="UniProtKB-KW"/>
</dbReference>
<dbReference type="InterPro" id="IPR011990">
    <property type="entry name" value="TPR-like_helical_dom_sf"/>
</dbReference>
<keyword evidence="2" id="KW-0328">Glycosyltransferase</keyword>
<dbReference type="EMBL" id="MTEI01000012">
    <property type="protein sequence ID" value="OQW86960.1"/>
    <property type="molecule type" value="Genomic_DNA"/>
</dbReference>
<dbReference type="PANTHER" id="PTHR44835">
    <property type="entry name" value="UDP-N-ACETYLGLUCOSAMINE--PEPTIDE N-ACETYLGLUCOSAMINYLTRANSFERASE SPINDLY-RELATED"/>
    <property type="match status" value="1"/>
</dbReference>
<evidence type="ECO:0000259" key="6">
    <source>
        <dbReference type="Pfam" id="PF13844"/>
    </source>
</evidence>
<dbReference type="Pfam" id="PF13844">
    <property type="entry name" value="Glyco_transf_41"/>
    <property type="match status" value="2"/>
</dbReference>
<accession>A0A1W9KSK4</accession>
<dbReference type="InterPro" id="IPR029489">
    <property type="entry name" value="OGT/SEC/SPY_C"/>
</dbReference>
<protein>
    <submittedName>
        <fullName evidence="7">Acetylglucosamine transferase</fullName>
    </submittedName>
</protein>
<comment type="pathway">
    <text evidence="1">Protein modification; protein glycosylation.</text>
</comment>
<dbReference type="Gene3D" id="3.40.50.11380">
    <property type="match status" value="1"/>
</dbReference>
<comment type="caution">
    <text evidence="7">The sequence shown here is derived from an EMBL/GenBank/DDBJ whole genome shotgun (WGS) entry which is preliminary data.</text>
</comment>
<dbReference type="InterPro" id="IPR051939">
    <property type="entry name" value="Glycosyltr_41/O-GlcNAc_trsf"/>
</dbReference>
<feature type="domain" description="O-GlcNAc transferase C-terminal" evidence="6">
    <location>
        <begin position="403"/>
        <end position="578"/>
    </location>
</feature>
<name>A0A1W9KSK4_9BURK</name>
<dbReference type="Gene3D" id="3.40.50.2000">
    <property type="entry name" value="Glycogen Phosphorylase B"/>
    <property type="match status" value="1"/>
</dbReference>